<comment type="caution">
    <text evidence="2">The sequence shown here is derived from an EMBL/GenBank/DDBJ whole genome shotgun (WGS) entry which is preliminary data.</text>
</comment>
<keyword evidence="3" id="KW-1185">Reference proteome</keyword>
<dbReference type="Proteomes" id="UP000245992">
    <property type="component" value="Unassembled WGS sequence"/>
</dbReference>
<name>A0A2T7T786_9ACTN</name>
<reference evidence="2 3" key="1">
    <citation type="submission" date="2013-12" db="EMBL/GenBank/DDBJ databases">
        <title>Annotated genome of Streptomyces scopuliridis.</title>
        <authorList>
            <person name="Olson J.B."/>
        </authorList>
    </citation>
    <scope>NUCLEOTIDE SEQUENCE [LARGE SCALE GENOMIC DNA]</scope>
    <source>
        <strain evidence="2 3">RB72</strain>
    </source>
</reference>
<evidence type="ECO:0000256" key="1">
    <source>
        <dbReference type="SAM" id="Phobius"/>
    </source>
</evidence>
<dbReference type="RefSeq" id="WP_030352755.1">
    <property type="nucleotide sequence ID" value="NZ_AZSP01000162.1"/>
</dbReference>
<feature type="transmembrane region" description="Helical" evidence="1">
    <location>
        <begin position="124"/>
        <end position="143"/>
    </location>
</feature>
<organism evidence="2 3">
    <name type="scientific">Streptomyces scopuliridis RB72</name>
    <dbReference type="NCBI Taxonomy" id="1440053"/>
    <lineage>
        <taxon>Bacteria</taxon>
        <taxon>Bacillati</taxon>
        <taxon>Actinomycetota</taxon>
        <taxon>Actinomycetes</taxon>
        <taxon>Kitasatosporales</taxon>
        <taxon>Streptomycetaceae</taxon>
        <taxon>Streptomyces</taxon>
    </lineage>
</organism>
<gene>
    <name evidence="2" type="ORF">Y717_21040</name>
</gene>
<evidence type="ECO:0000313" key="2">
    <source>
        <dbReference type="EMBL" id="PVE10926.1"/>
    </source>
</evidence>
<dbReference type="OrthoDB" id="4152014at2"/>
<feature type="transmembrane region" description="Helical" evidence="1">
    <location>
        <begin position="279"/>
        <end position="301"/>
    </location>
</feature>
<accession>A0A2T7T786</accession>
<dbReference type="AlphaFoldDB" id="A0A2T7T786"/>
<dbReference type="STRING" id="1440053.GCA_000718095_03711"/>
<feature type="transmembrane region" description="Helical" evidence="1">
    <location>
        <begin position="307"/>
        <end position="328"/>
    </location>
</feature>
<proteinExistence type="predicted"/>
<keyword evidence="1" id="KW-0472">Membrane</keyword>
<evidence type="ECO:0000313" key="3">
    <source>
        <dbReference type="Proteomes" id="UP000245992"/>
    </source>
</evidence>
<feature type="transmembrane region" description="Helical" evidence="1">
    <location>
        <begin position="15"/>
        <end position="36"/>
    </location>
</feature>
<sequence length="340" mass="36243">MNIDWERAAAIQRSVVGGVLLAAIVVSIYRVLAWIARRIQPLQVRWAAWNARVAERDMAPTTAALQRLGLVDLPIQAFREAGRKTAGSVKLRYWLLTFPIGLGTGDLLMAVIKTIETRQVQPSLQPSALMLAAVTLPLLMWAARRNKAIAGYRLMLSIMAAIEACDAVARSDTSDRPQALRHLDDTCSTVRRSLLRVHRITNSVGRGSPRQRNAKNHAALVVAKLQLVEAQVDAKGDGALRSLAALLAKIGNTFAVGRVTTLLPEQSLRGTTPVANREGLRLVAVVVAAAGALCLGVLSGLPAGVDVVLAGSAAVLAAMVAYGPRAAIAKASEIMSILRQ</sequence>
<protein>
    <submittedName>
        <fullName evidence="2">Uncharacterized protein</fullName>
    </submittedName>
</protein>
<dbReference type="EMBL" id="AZSP01000162">
    <property type="protein sequence ID" value="PVE10926.1"/>
    <property type="molecule type" value="Genomic_DNA"/>
</dbReference>
<keyword evidence="1" id="KW-0812">Transmembrane</keyword>
<feature type="transmembrane region" description="Helical" evidence="1">
    <location>
        <begin position="93"/>
        <end position="112"/>
    </location>
</feature>
<keyword evidence="1" id="KW-1133">Transmembrane helix</keyword>